<evidence type="ECO:0000313" key="10">
    <source>
        <dbReference type="Proteomes" id="UP000292082"/>
    </source>
</evidence>
<evidence type="ECO:0000256" key="6">
    <source>
        <dbReference type="ARBA" id="ARBA00041104"/>
    </source>
</evidence>
<dbReference type="SUPFAM" id="SSF47072">
    <property type="entry name" value="Cysteine alpha-hairpin motif"/>
    <property type="match status" value="1"/>
</dbReference>
<keyword evidence="3" id="KW-0496">Mitochondrion</keyword>
<dbReference type="Pfam" id="PF06747">
    <property type="entry name" value="CHCH"/>
    <property type="match status" value="1"/>
</dbReference>
<dbReference type="PANTHER" id="PTHR46811">
    <property type="entry name" value="COILED-COIL-HELIX-COILED-COIL-HELIX DOMAIN-CONTAINING PROTEIN 7"/>
    <property type="match status" value="1"/>
</dbReference>
<dbReference type="GO" id="GO:0005758">
    <property type="term" value="C:mitochondrial intermembrane space"/>
    <property type="evidence" value="ECO:0007669"/>
    <property type="project" value="UniProtKB-SubCell"/>
</dbReference>
<proteinExistence type="inferred from homology"/>
<evidence type="ECO:0000256" key="7">
    <source>
        <dbReference type="SAM" id="MobiDB-lite"/>
    </source>
</evidence>
<dbReference type="GO" id="GO:0033108">
    <property type="term" value="P:mitochondrial respiratory chain complex assembly"/>
    <property type="evidence" value="ECO:0007669"/>
    <property type="project" value="TreeGrafter"/>
</dbReference>
<dbReference type="Gene3D" id="1.10.287.1130">
    <property type="entry name" value="CytochromE C oxidase copper chaperone"/>
    <property type="match status" value="1"/>
</dbReference>
<dbReference type="InterPro" id="IPR010625">
    <property type="entry name" value="CHCH"/>
</dbReference>
<dbReference type="PANTHER" id="PTHR46811:SF1">
    <property type="entry name" value="COILED-COIL-HELIX-COILED-COIL-HELIX DOMAIN-CONTAINING PROTEIN 7"/>
    <property type="match status" value="1"/>
</dbReference>
<name>A0A4Q9Q1C2_9APHY</name>
<dbReference type="InterPro" id="IPR009069">
    <property type="entry name" value="Cys_alpha_HP_mot_SF"/>
</dbReference>
<dbReference type="PROSITE" id="PS51808">
    <property type="entry name" value="CHCH"/>
    <property type="match status" value="1"/>
</dbReference>
<dbReference type="InterPro" id="IPR051040">
    <property type="entry name" value="COX23"/>
</dbReference>
<evidence type="ECO:0000256" key="1">
    <source>
        <dbReference type="ARBA" id="ARBA00003875"/>
    </source>
</evidence>
<organism evidence="9 10">
    <name type="scientific">Dichomitus squalens</name>
    <dbReference type="NCBI Taxonomy" id="114155"/>
    <lineage>
        <taxon>Eukaryota</taxon>
        <taxon>Fungi</taxon>
        <taxon>Dikarya</taxon>
        <taxon>Basidiomycota</taxon>
        <taxon>Agaricomycotina</taxon>
        <taxon>Agaricomycetes</taxon>
        <taxon>Polyporales</taxon>
        <taxon>Polyporaceae</taxon>
        <taxon>Dichomitus</taxon>
    </lineage>
</organism>
<evidence type="ECO:0000256" key="4">
    <source>
        <dbReference type="ARBA" id="ARBA00023157"/>
    </source>
</evidence>
<accession>A0A4Q9Q1C2</accession>
<keyword evidence="4" id="KW-1015">Disulfide bond</keyword>
<evidence type="ECO:0000313" key="9">
    <source>
        <dbReference type="EMBL" id="TBU60973.1"/>
    </source>
</evidence>
<dbReference type="EMBL" id="ML145101">
    <property type="protein sequence ID" value="TBU60973.1"/>
    <property type="molecule type" value="Genomic_DNA"/>
</dbReference>
<protein>
    <recommendedName>
        <fullName evidence="6">Cytochrome c oxidase-assembly factor COX23, mitochondrial</fullName>
    </recommendedName>
</protein>
<comment type="subcellular location">
    <subcellularLocation>
        <location evidence="2">Mitochondrion intermembrane space</location>
    </subcellularLocation>
</comment>
<comment type="function">
    <text evidence="1">Required for the assembly of cytochrome c oxidase.</text>
</comment>
<feature type="region of interest" description="Disordered" evidence="7">
    <location>
        <begin position="1"/>
        <end position="32"/>
    </location>
</feature>
<dbReference type="STRING" id="114155.A0A4Q9Q1C2"/>
<evidence type="ECO:0000256" key="3">
    <source>
        <dbReference type="ARBA" id="ARBA00023128"/>
    </source>
</evidence>
<dbReference type="OMA" id="GGDRDMC"/>
<dbReference type="Proteomes" id="UP000292082">
    <property type="component" value="Unassembled WGS sequence"/>
</dbReference>
<sequence length="95" mass="11048">MVSRTTEAPESDRDVTLPEPQSNVQPEPYTKHFKNKQVSKFVEPCADASKASMDCMNKHDYDRDKCLDYFQAYRDCKKAWMEQRKADRRAGKVVA</sequence>
<evidence type="ECO:0000259" key="8">
    <source>
        <dbReference type="Pfam" id="PF06747"/>
    </source>
</evidence>
<evidence type="ECO:0000256" key="5">
    <source>
        <dbReference type="ARBA" id="ARBA00038264"/>
    </source>
</evidence>
<feature type="domain" description="CHCH" evidence="8">
    <location>
        <begin position="45"/>
        <end position="78"/>
    </location>
</feature>
<gene>
    <name evidence="9" type="ORF">BD310DRAFT_846755</name>
</gene>
<reference evidence="9 10" key="1">
    <citation type="submission" date="2019-01" db="EMBL/GenBank/DDBJ databases">
        <title>Draft genome sequences of three monokaryotic isolates of the white-rot basidiomycete fungus Dichomitus squalens.</title>
        <authorList>
            <consortium name="DOE Joint Genome Institute"/>
            <person name="Lopez S.C."/>
            <person name="Andreopoulos B."/>
            <person name="Pangilinan J."/>
            <person name="Lipzen A."/>
            <person name="Riley R."/>
            <person name="Ahrendt S."/>
            <person name="Ng V."/>
            <person name="Barry K."/>
            <person name="Daum C."/>
            <person name="Grigoriev I.V."/>
            <person name="Hilden K.S."/>
            <person name="Makela M.R."/>
            <person name="de Vries R.P."/>
        </authorList>
    </citation>
    <scope>NUCLEOTIDE SEQUENCE [LARGE SCALE GENOMIC DNA]</scope>
    <source>
        <strain evidence="9 10">CBS 464.89</strain>
    </source>
</reference>
<comment type="similarity">
    <text evidence="5">Belongs to the COX23 family.</text>
</comment>
<evidence type="ECO:0000256" key="2">
    <source>
        <dbReference type="ARBA" id="ARBA00004569"/>
    </source>
</evidence>
<keyword evidence="10" id="KW-1185">Reference proteome</keyword>
<dbReference type="AlphaFoldDB" id="A0A4Q9Q1C2"/>